<comment type="caution">
    <text evidence="12">The sequence shown here is derived from an EMBL/GenBank/DDBJ whole genome shotgun (WGS) entry which is preliminary data.</text>
</comment>
<evidence type="ECO:0000313" key="12">
    <source>
        <dbReference type="EMBL" id="KAA9394940.1"/>
    </source>
</evidence>
<dbReference type="InterPro" id="IPR003439">
    <property type="entry name" value="ABC_transporter-like_ATP-bd"/>
</dbReference>
<dbReference type="SMART" id="SM00382">
    <property type="entry name" value="AAA"/>
    <property type="match status" value="1"/>
</dbReference>
<evidence type="ECO:0000256" key="4">
    <source>
        <dbReference type="ARBA" id="ARBA00022496"/>
    </source>
</evidence>
<dbReference type="GO" id="GO:0005524">
    <property type="term" value="F:ATP binding"/>
    <property type="evidence" value="ECO:0007669"/>
    <property type="project" value="UniProtKB-KW"/>
</dbReference>
<keyword evidence="3" id="KW-1003">Cell membrane</keyword>
<dbReference type="InterPro" id="IPR051535">
    <property type="entry name" value="Siderophore_ABC-ATPase"/>
</dbReference>
<evidence type="ECO:0000256" key="10">
    <source>
        <dbReference type="SAM" id="MobiDB-lite"/>
    </source>
</evidence>
<sequence>MARPAYPHRLGPRGLPGHQRGDLPEPHLQPAGLPRCHRLPDGFVHGRAHRHAGARRGVYRHDDRCSGRGHRHRLRRFLPGFETRIRRRRAPDHRGHRRQRHAGVPQRVAASDRHRGGRHHGQPVGRGQSVGHFLVHVRARLIRIGPVHGGGSALGPPHAASADRHPLRHGPGTECPDRPDRRHRRRYRADGTVHRDGRPHLVHRPGGAPDRAEADEDGWPGLGPHRGGRRLPAAARRRRRPAHQPRFAAPRRYRHGVHRRGVFPLAADERRSKEVTRLTSHHVELAYGEKVVCSDVSIEIPDGEFTVIVGPNACGKSTLLKSLTRLIKPSKGSVVLDGRALHEMPTRAVAKQVGLLPQGPVAPDGIRVIDLVSRGRYPHQSLLKPWSPEDEATVAAAMEATGVRSLSGRLVDELSGGQRQRVWMAVALAQDTPILLLDEPTTFLDVSYQIDLLELCRNLNRTRSHTLVAVLHDLNQAARYADHIIAMKDGEVIATGTPHDVITEELVSTVFGVNARIIDDPESGSPLMIPRWPHLS</sequence>
<feature type="compositionally biased region" description="Basic and acidic residues" evidence="10">
    <location>
        <begin position="188"/>
        <end position="199"/>
    </location>
</feature>
<dbReference type="OrthoDB" id="5296765at2"/>
<evidence type="ECO:0000256" key="6">
    <source>
        <dbReference type="ARBA" id="ARBA00022840"/>
    </source>
</evidence>
<keyword evidence="9" id="KW-0472">Membrane</keyword>
<dbReference type="PANTHER" id="PTHR42771:SF2">
    <property type="entry name" value="IRON(3+)-HYDROXAMATE IMPORT ATP-BINDING PROTEIN FHUC"/>
    <property type="match status" value="1"/>
</dbReference>
<proteinExistence type="predicted"/>
<feature type="region of interest" description="Disordered" evidence="10">
    <location>
        <begin position="85"/>
        <end position="128"/>
    </location>
</feature>
<dbReference type="CDD" id="cd03214">
    <property type="entry name" value="ABC_Iron-Siderophores_B12_Hemin"/>
    <property type="match status" value="1"/>
</dbReference>
<evidence type="ECO:0000256" key="8">
    <source>
        <dbReference type="ARBA" id="ARBA00023065"/>
    </source>
</evidence>
<keyword evidence="2" id="KW-0813">Transport</keyword>
<dbReference type="InterPro" id="IPR017871">
    <property type="entry name" value="ABC_transporter-like_CS"/>
</dbReference>
<evidence type="ECO:0000256" key="2">
    <source>
        <dbReference type="ARBA" id="ARBA00022448"/>
    </source>
</evidence>
<keyword evidence="13" id="KW-1185">Reference proteome</keyword>
<dbReference type="SUPFAM" id="SSF52540">
    <property type="entry name" value="P-loop containing nucleoside triphosphate hydrolases"/>
    <property type="match status" value="1"/>
</dbReference>
<evidence type="ECO:0000313" key="13">
    <source>
        <dbReference type="Proteomes" id="UP000325957"/>
    </source>
</evidence>
<protein>
    <submittedName>
        <fullName evidence="12">ABC transporter ATP-binding protein</fullName>
    </submittedName>
</protein>
<dbReference type="EMBL" id="SZWF01000004">
    <property type="protein sequence ID" value="KAA9394940.1"/>
    <property type="molecule type" value="Genomic_DNA"/>
</dbReference>
<reference evidence="12 13" key="1">
    <citation type="submission" date="2019-05" db="EMBL/GenBank/DDBJ databases">
        <title>Kocuria coralli sp. nov., a novel actinobacterium isolated from coral reef seawater.</title>
        <authorList>
            <person name="Li J."/>
        </authorList>
    </citation>
    <scope>NUCLEOTIDE SEQUENCE [LARGE SCALE GENOMIC DNA]</scope>
    <source>
        <strain evidence="12 13">SCSIO 13007</strain>
    </source>
</reference>
<evidence type="ECO:0000256" key="1">
    <source>
        <dbReference type="ARBA" id="ARBA00004202"/>
    </source>
</evidence>
<dbReference type="GO" id="GO:0016887">
    <property type="term" value="F:ATP hydrolysis activity"/>
    <property type="evidence" value="ECO:0007669"/>
    <property type="project" value="InterPro"/>
</dbReference>
<keyword evidence="4" id="KW-0410">Iron transport</keyword>
<gene>
    <name evidence="12" type="ORF">FCK90_04565</name>
</gene>
<comment type="subcellular location">
    <subcellularLocation>
        <location evidence="1">Cell membrane</location>
        <topology evidence="1">Peripheral membrane protein</topology>
    </subcellularLocation>
</comment>
<dbReference type="PROSITE" id="PS00211">
    <property type="entry name" value="ABC_TRANSPORTER_1"/>
    <property type="match status" value="1"/>
</dbReference>
<dbReference type="Gene3D" id="3.40.50.300">
    <property type="entry name" value="P-loop containing nucleotide triphosphate hydrolases"/>
    <property type="match status" value="1"/>
</dbReference>
<evidence type="ECO:0000256" key="7">
    <source>
        <dbReference type="ARBA" id="ARBA00023004"/>
    </source>
</evidence>
<feature type="compositionally biased region" description="Basic residues" evidence="10">
    <location>
        <begin position="85"/>
        <end position="101"/>
    </location>
</feature>
<dbReference type="Pfam" id="PF00005">
    <property type="entry name" value="ABC_tran"/>
    <property type="match status" value="1"/>
</dbReference>
<dbReference type="InterPro" id="IPR027417">
    <property type="entry name" value="P-loop_NTPase"/>
</dbReference>
<dbReference type="PANTHER" id="PTHR42771">
    <property type="entry name" value="IRON(3+)-HYDROXAMATE IMPORT ATP-BINDING PROTEIN FHUC"/>
    <property type="match status" value="1"/>
</dbReference>
<evidence type="ECO:0000259" key="11">
    <source>
        <dbReference type="PROSITE" id="PS50893"/>
    </source>
</evidence>
<evidence type="ECO:0000256" key="5">
    <source>
        <dbReference type="ARBA" id="ARBA00022741"/>
    </source>
</evidence>
<feature type="region of interest" description="Disordered" evidence="10">
    <location>
        <begin position="1"/>
        <end position="29"/>
    </location>
</feature>
<keyword evidence="5" id="KW-0547">Nucleotide-binding</keyword>
<dbReference type="FunFam" id="3.40.50.300:FF:000134">
    <property type="entry name" value="Iron-enterobactin ABC transporter ATP-binding protein"/>
    <property type="match status" value="1"/>
</dbReference>
<dbReference type="Proteomes" id="UP000325957">
    <property type="component" value="Unassembled WGS sequence"/>
</dbReference>
<dbReference type="GO" id="GO:0006826">
    <property type="term" value="P:iron ion transport"/>
    <property type="evidence" value="ECO:0007669"/>
    <property type="project" value="UniProtKB-KW"/>
</dbReference>
<accession>A0A5J5KZZ8</accession>
<dbReference type="InterPro" id="IPR003593">
    <property type="entry name" value="AAA+_ATPase"/>
</dbReference>
<dbReference type="PROSITE" id="PS50893">
    <property type="entry name" value="ABC_TRANSPORTER_2"/>
    <property type="match status" value="1"/>
</dbReference>
<evidence type="ECO:0000256" key="3">
    <source>
        <dbReference type="ARBA" id="ARBA00022475"/>
    </source>
</evidence>
<keyword evidence="7" id="KW-0408">Iron</keyword>
<name>A0A5J5KZZ8_9MICC</name>
<dbReference type="GO" id="GO:0005886">
    <property type="term" value="C:plasma membrane"/>
    <property type="evidence" value="ECO:0007669"/>
    <property type="project" value="UniProtKB-SubCell"/>
</dbReference>
<feature type="domain" description="ABC transporter" evidence="11">
    <location>
        <begin position="270"/>
        <end position="514"/>
    </location>
</feature>
<keyword evidence="8" id="KW-0406">Ion transport</keyword>
<dbReference type="AlphaFoldDB" id="A0A5J5KZZ8"/>
<organism evidence="12 13">
    <name type="scientific">Kocuria coralli</name>
    <dbReference type="NCBI Taxonomy" id="1461025"/>
    <lineage>
        <taxon>Bacteria</taxon>
        <taxon>Bacillati</taxon>
        <taxon>Actinomycetota</taxon>
        <taxon>Actinomycetes</taxon>
        <taxon>Micrococcales</taxon>
        <taxon>Micrococcaceae</taxon>
        <taxon>Kocuria</taxon>
    </lineage>
</organism>
<keyword evidence="6 12" id="KW-0067">ATP-binding</keyword>
<feature type="region of interest" description="Disordered" evidence="10">
    <location>
        <begin position="148"/>
        <end position="244"/>
    </location>
</feature>
<evidence type="ECO:0000256" key="9">
    <source>
        <dbReference type="ARBA" id="ARBA00023136"/>
    </source>
</evidence>
<feature type="compositionally biased region" description="Basic residues" evidence="10">
    <location>
        <begin position="235"/>
        <end position="244"/>
    </location>
</feature>